<reference evidence="1 2" key="1">
    <citation type="journal article" date="2013" name="Genome Announc.">
        <title>Draft Genome Sequence of Cesiribacter andamanensis Strain AMV16T, Isolated from a Soil Sample from a Mud Volcano in the Andaman Islands, India.</title>
        <authorList>
            <person name="Shivaji S."/>
            <person name="Ara S."/>
            <person name="Begum Z."/>
            <person name="Srinivas T.N."/>
            <person name="Singh A."/>
            <person name="Kumar Pinnaka A."/>
        </authorList>
    </citation>
    <scope>NUCLEOTIDE SEQUENCE [LARGE SCALE GENOMIC DNA]</scope>
    <source>
        <strain evidence="1 2">AMV16</strain>
    </source>
</reference>
<dbReference type="eggNOG" id="COG0702">
    <property type="taxonomic scope" value="Bacteria"/>
</dbReference>
<organism evidence="1 2">
    <name type="scientific">Cesiribacter andamanensis AMV16</name>
    <dbReference type="NCBI Taxonomy" id="1279009"/>
    <lineage>
        <taxon>Bacteria</taxon>
        <taxon>Pseudomonadati</taxon>
        <taxon>Bacteroidota</taxon>
        <taxon>Cytophagia</taxon>
        <taxon>Cytophagales</taxon>
        <taxon>Cesiribacteraceae</taxon>
        <taxon>Cesiribacter</taxon>
    </lineage>
</organism>
<accession>M7N0X9</accession>
<dbReference type="EMBL" id="AODQ01000176">
    <property type="protein sequence ID" value="EMR00861.1"/>
    <property type="molecule type" value="Genomic_DNA"/>
</dbReference>
<proteinExistence type="predicted"/>
<evidence type="ECO:0000313" key="1">
    <source>
        <dbReference type="EMBL" id="EMR00861.1"/>
    </source>
</evidence>
<sequence>MGLFGEKYHYLAKIIEALNEYPERFEGEQAWQELGRPTITLPEYAQQAV</sequence>
<dbReference type="OrthoDB" id="9794300at2"/>
<dbReference type="Proteomes" id="UP000011910">
    <property type="component" value="Unassembled WGS sequence"/>
</dbReference>
<protein>
    <submittedName>
        <fullName evidence="1">Uncharacterized protein</fullName>
    </submittedName>
</protein>
<evidence type="ECO:0000313" key="2">
    <source>
        <dbReference type="Proteomes" id="UP000011910"/>
    </source>
</evidence>
<keyword evidence="2" id="KW-1185">Reference proteome</keyword>
<dbReference type="AlphaFoldDB" id="M7N0X9"/>
<comment type="caution">
    <text evidence="1">The sequence shown here is derived from an EMBL/GenBank/DDBJ whole genome shotgun (WGS) entry which is preliminary data.</text>
</comment>
<dbReference type="STRING" id="1279009.ADICEAN_04023"/>
<gene>
    <name evidence="1" type="ORF">ADICEAN_04023</name>
</gene>
<name>M7N0X9_9BACT</name>